<sequence length="194" mass="20302">MSLCGLYRGKICHQELYLVETLPPTVSKKCIHELAGLLPAERGNVGSSGLALSSQSAVGATFPAHSSASASADILVASQARKLLLLSEKNEVCVFIAVLGDGFDMAERKVAVVPTSSETLPSLFVDSLTADLGACSVLGGAMGVLRGFPSSDTPYMVEKIRTSSHTLASEAYVPGWAVTKDSLLSKDIAAQEWS</sequence>
<dbReference type="EMBL" id="OX465080">
    <property type="protein sequence ID" value="CAI9281100.1"/>
    <property type="molecule type" value="Genomic_DNA"/>
</dbReference>
<accession>A0AA35YVT8</accession>
<proteinExistence type="predicted"/>
<dbReference type="Proteomes" id="UP001177003">
    <property type="component" value="Chromosome 4"/>
</dbReference>
<evidence type="ECO:0000313" key="2">
    <source>
        <dbReference type="Proteomes" id="UP001177003"/>
    </source>
</evidence>
<gene>
    <name evidence="1" type="ORF">LSALG_LOCUS20816</name>
</gene>
<name>A0AA35YVT8_LACSI</name>
<keyword evidence="2" id="KW-1185">Reference proteome</keyword>
<reference evidence="1" key="1">
    <citation type="submission" date="2023-04" db="EMBL/GenBank/DDBJ databases">
        <authorList>
            <person name="Vijverberg K."/>
            <person name="Xiong W."/>
            <person name="Schranz E."/>
        </authorList>
    </citation>
    <scope>NUCLEOTIDE SEQUENCE</scope>
</reference>
<organism evidence="1 2">
    <name type="scientific">Lactuca saligna</name>
    <name type="common">Willowleaf lettuce</name>
    <dbReference type="NCBI Taxonomy" id="75948"/>
    <lineage>
        <taxon>Eukaryota</taxon>
        <taxon>Viridiplantae</taxon>
        <taxon>Streptophyta</taxon>
        <taxon>Embryophyta</taxon>
        <taxon>Tracheophyta</taxon>
        <taxon>Spermatophyta</taxon>
        <taxon>Magnoliopsida</taxon>
        <taxon>eudicotyledons</taxon>
        <taxon>Gunneridae</taxon>
        <taxon>Pentapetalae</taxon>
        <taxon>asterids</taxon>
        <taxon>campanulids</taxon>
        <taxon>Asterales</taxon>
        <taxon>Asteraceae</taxon>
        <taxon>Cichorioideae</taxon>
        <taxon>Cichorieae</taxon>
        <taxon>Lactucinae</taxon>
        <taxon>Lactuca</taxon>
    </lineage>
</organism>
<protein>
    <submittedName>
        <fullName evidence="1">Uncharacterized protein</fullName>
    </submittedName>
</protein>
<evidence type="ECO:0000313" key="1">
    <source>
        <dbReference type="EMBL" id="CAI9281100.1"/>
    </source>
</evidence>
<dbReference type="AlphaFoldDB" id="A0AA35YVT8"/>